<dbReference type="EMBL" id="CM056744">
    <property type="protein sequence ID" value="KAJ8665265.1"/>
    <property type="molecule type" value="Genomic_DNA"/>
</dbReference>
<name>A0ACC2N6M2_9HYME</name>
<organism evidence="1 2">
    <name type="scientific">Eretmocerus hayati</name>
    <dbReference type="NCBI Taxonomy" id="131215"/>
    <lineage>
        <taxon>Eukaryota</taxon>
        <taxon>Metazoa</taxon>
        <taxon>Ecdysozoa</taxon>
        <taxon>Arthropoda</taxon>
        <taxon>Hexapoda</taxon>
        <taxon>Insecta</taxon>
        <taxon>Pterygota</taxon>
        <taxon>Neoptera</taxon>
        <taxon>Endopterygota</taxon>
        <taxon>Hymenoptera</taxon>
        <taxon>Apocrita</taxon>
        <taxon>Proctotrupomorpha</taxon>
        <taxon>Chalcidoidea</taxon>
        <taxon>Aphelinidae</taxon>
        <taxon>Aphelininae</taxon>
        <taxon>Eretmocerus</taxon>
    </lineage>
</organism>
<keyword evidence="2" id="KW-1185">Reference proteome</keyword>
<sequence length="537" mass="61523">MAISVFMALAINKEVFYNLRTKKKEFIHLIVHQSAHKKIKMRSTHLFTALTIAIATAILGITEAHIFTNVIVITQSDLTIEICEEPDDSLYDFIAIVTCNSTKPVELLPTNRMSLQKSNQTRGTDWTFESCEFSKNFSMKSFMTSLGLNKTRSLRFKSTSSLPNPGNLKGLSVESLSLIANNVSSLDQELLYDMHLEDMDINDMPLNSLPEKFFENSKDLQSLDLLGTKLKSIKTGDFQTLSNLRDLLLYNNTIEEIEVGAFDKTTKLNILSIYFEPLKTIHANIFDKLTNLIELEICSTQLTEIPSQLLRSQKNSLVQLRMNNNEKLRGLPPNLLINSNNLVFIELEHNNFTSLPADIFANVPSLKTLNLSVNKLKALPENLFKNNRELQQLSVRENELTSFPTKVFENTNITRVYLDSNNITHLPFEFISWIKNDVELYLEGNQIRTLHFTWLEKYAKSIPENKKVRKASIYLQDNPLDCNCDILLYMERKLHKRVYDLVSFPDGLNCKNSSVSKNQTRRGTSMKDVRCSTRKQI</sequence>
<reference evidence="1" key="1">
    <citation type="submission" date="2023-04" db="EMBL/GenBank/DDBJ databases">
        <title>A chromosome-level genome assembly of the parasitoid wasp Eretmocerus hayati.</title>
        <authorList>
            <person name="Zhong Y."/>
            <person name="Liu S."/>
            <person name="Liu Y."/>
        </authorList>
    </citation>
    <scope>NUCLEOTIDE SEQUENCE</scope>
    <source>
        <strain evidence="1">ZJU_SS_LIU_2023</strain>
    </source>
</reference>
<proteinExistence type="predicted"/>
<gene>
    <name evidence="1" type="ORF">QAD02_006927</name>
</gene>
<evidence type="ECO:0000313" key="1">
    <source>
        <dbReference type="EMBL" id="KAJ8665265.1"/>
    </source>
</evidence>
<evidence type="ECO:0000313" key="2">
    <source>
        <dbReference type="Proteomes" id="UP001239111"/>
    </source>
</evidence>
<dbReference type="Proteomes" id="UP001239111">
    <property type="component" value="Chromosome 4"/>
</dbReference>
<accession>A0ACC2N6M2</accession>
<comment type="caution">
    <text evidence="1">The sequence shown here is derived from an EMBL/GenBank/DDBJ whole genome shotgun (WGS) entry which is preliminary data.</text>
</comment>
<protein>
    <submittedName>
        <fullName evidence="1">Uncharacterized protein</fullName>
    </submittedName>
</protein>